<dbReference type="OrthoDB" id="10381182at2759"/>
<keyword evidence="1" id="KW-0732">Signal</keyword>
<keyword evidence="3" id="KW-1185">Reference proteome</keyword>
<accession>A0A9P9CXG2</accession>
<reference evidence="2" key="1">
    <citation type="journal article" date="2021" name="Nat. Commun.">
        <title>Genetic determinants of endophytism in the Arabidopsis root mycobiome.</title>
        <authorList>
            <person name="Mesny F."/>
            <person name="Miyauchi S."/>
            <person name="Thiergart T."/>
            <person name="Pickel B."/>
            <person name="Atanasova L."/>
            <person name="Karlsson M."/>
            <person name="Huettel B."/>
            <person name="Barry K.W."/>
            <person name="Haridas S."/>
            <person name="Chen C."/>
            <person name="Bauer D."/>
            <person name="Andreopoulos W."/>
            <person name="Pangilinan J."/>
            <person name="LaButti K."/>
            <person name="Riley R."/>
            <person name="Lipzen A."/>
            <person name="Clum A."/>
            <person name="Drula E."/>
            <person name="Henrissat B."/>
            <person name="Kohler A."/>
            <person name="Grigoriev I.V."/>
            <person name="Martin F.M."/>
            <person name="Hacquard S."/>
        </authorList>
    </citation>
    <scope>NUCLEOTIDE SEQUENCE</scope>
    <source>
        <strain evidence="2">MPI-CAGE-CH-0243</strain>
    </source>
</reference>
<evidence type="ECO:0000313" key="2">
    <source>
        <dbReference type="EMBL" id="KAH7108865.1"/>
    </source>
</evidence>
<comment type="caution">
    <text evidence="2">The sequence shown here is derived from an EMBL/GenBank/DDBJ whole genome shotgun (WGS) entry which is preliminary data.</text>
</comment>
<evidence type="ECO:0000256" key="1">
    <source>
        <dbReference type="SAM" id="SignalP"/>
    </source>
</evidence>
<sequence>MILALLIYILHVYPQGVQVNHMADPFVRCMMEGASPSTWPAAETLAAMDIYKCCRLGMTMRTRTLVILALQL</sequence>
<dbReference type="Proteomes" id="UP000700596">
    <property type="component" value="Unassembled WGS sequence"/>
</dbReference>
<gene>
    <name evidence="2" type="ORF">B0J11DRAFT_240598</name>
</gene>
<protein>
    <submittedName>
        <fullName evidence="2">Uncharacterized protein</fullName>
    </submittedName>
</protein>
<proteinExistence type="predicted"/>
<organism evidence="2 3">
    <name type="scientific">Dendryphion nanum</name>
    <dbReference type="NCBI Taxonomy" id="256645"/>
    <lineage>
        <taxon>Eukaryota</taxon>
        <taxon>Fungi</taxon>
        <taxon>Dikarya</taxon>
        <taxon>Ascomycota</taxon>
        <taxon>Pezizomycotina</taxon>
        <taxon>Dothideomycetes</taxon>
        <taxon>Pleosporomycetidae</taxon>
        <taxon>Pleosporales</taxon>
        <taxon>Torulaceae</taxon>
        <taxon>Dendryphion</taxon>
    </lineage>
</organism>
<feature type="chain" id="PRO_5040225190" evidence="1">
    <location>
        <begin position="20"/>
        <end position="72"/>
    </location>
</feature>
<dbReference type="EMBL" id="JAGMWT010000035">
    <property type="protein sequence ID" value="KAH7108865.1"/>
    <property type="molecule type" value="Genomic_DNA"/>
</dbReference>
<dbReference type="AlphaFoldDB" id="A0A9P9CXG2"/>
<name>A0A9P9CXG2_9PLEO</name>
<evidence type="ECO:0000313" key="3">
    <source>
        <dbReference type="Proteomes" id="UP000700596"/>
    </source>
</evidence>
<feature type="signal peptide" evidence="1">
    <location>
        <begin position="1"/>
        <end position="19"/>
    </location>
</feature>